<name>A0A6V8MCZ0_9BACT</name>
<dbReference type="GO" id="GO:0008270">
    <property type="term" value="F:zinc ion binding"/>
    <property type="evidence" value="ECO:0007669"/>
    <property type="project" value="InterPro"/>
</dbReference>
<sequence>MSSIQTVKCPHCRKEAPLAGNPFRPFCSERCKMIDLGTWASEGYRIPGEKVPQRDDEESGEE</sequence>
<evidence type="ECO:0000256" key="1">
    <source>
        <dbReference type="ARBA" id="ARBA00022723"/>
    </source>
</evidence>
<dbReference type="PANTHER" id="PTHR36150:SF1">
    <property type="entry name" value="DNA GYRASE INHIBITOR YACG"/>
    <property type="match status" value="1"/>
</dbReference>
<keyword evidence="1" id="KW-0479">Metal-binding</keyword>
<keyword evidence="2" id="KW-0862">Zinc</keyword>
<dbReference type="InterPro" id="IPR005584">
    <property type="entry name" value="DNA_gyrase_inhibitor_YacG"/>
</dbReference>
<dbReference type="PANTHER" id="PTHR36150">
    <property type="entry name" value="DNA GYRASE INHIBITOR YACG"/>
    <property type="match status" value="1"/>
</dbReference>
<dbReference type="AlphaFoldDB" id="A0A6V8MCZ0"/>
<dbReference type="InterPro" id="IPR013088">
    <property type="entry name" value="Znf_NHR/GATA"/>
</dbReference>
<dbReference type="Pfam" id="PF03884">
    <property type="entry name" value="YacG"/>
    <property type="match status" value="1"/>
</dbReference>
<organism evidence="3 4">
    <name type="scientific">Geomonas silvestris</name>
    <dbReference type="NCBI Taxonomy" id="2740184"/>
    <lineage>
        <taxon>Bacteria</taxon>
        <taxon>Pseudomonadati</taxon>
        <taxon>Thermodesulfobacteriota</taxon>
        <taxon>Desulfuromonadia</taxon>
        <taxon>Geobacterales</taxon>
        <taxon>Geobacteraceae</taxon>
        <taxon>Geomonas</taxon>
    </lineage>
</organism>
<dbReference type="Proteomes" id="UP000556026">
    <property type="component" value="Unassembled WGS sequence"/>
</dbReference>
<proteinExistence type="inferred from homology"/>
<dbReference type="GO" id="GO:0006355">
    <property type="term" value="P:regulation of DNA-templated transcription"/>
    <property type="evidence" value="ECO:0007669"/>
    <property type="project" value="InterPro"/>
</dbReference>
<comment type="caution">
    <text evidence="3">The sequence shown here is derived from an EMBL/GenBank/DDBJ whole genome shotgun (WGS) entry which is preliminary data.</text>
</comment>
<evidence type="ECO:0000313" key="4">
    <source>
        <dbReference type="Proteomes" id="UP000556026"/>
    </source>
</evidence>
<evidence type="ECO:0000256" key="2">
    <source>
        <dbReference type="ARBA" id="ARBA00022833"/>
    </source>
</evidence>
<dbReference type="Gene3D" id="3.30.50.10">
    <property type="entry name" value="Erythroid Transcription Factor GATA-1, subunit A"/>
    <property type="match status" value="1"/>
</dbReference>
<keyword evidence="4" id="KW-1185">Reference proteome</keyword>
<dbReference type="HAMAP" id="MF_00649">
    <property type="entry name" value="DNA_gyrase_inhibitor_YacG"/>
    <property type="match status" value="1"/>
</dbReference>
<protein>
    <submittedName>
        <fullName evidence="3">DNA gyrase inhibitor YacG</fullName>
    </submittedName>
</protein>
<evidence type="ECO:0000313" key="3">
    <source>
        <dbReference type="EMBL" id="GFO57806.1"/>
    </source>
</evidence>
<dbReference type="RefSeq" id="WP_183352671.1">
    <property type="nucleotide sequence ID" value="NZ_BLXX01000001.1"/>
</dbReference>
<dbReference type="EMBL" id="BLXX01000001">
    <property type="protein sequence ID" value="GFO57806.1"/>
    <property type="molecule type" value="Genomic_DNA"/>
</dbReference>
<accession>A0A6V8MCZ0</accession>
<dbReference type="SUPFAM" id="SSF57716">
    <property type="entry name" value="Glucocorticoid receptor-like (DNA-binding domain)"/>
    <property type="match status" value="1"/>
</dbReference>
<reference evidence="4" key="1">
    <citation type="submission" date="2020-06" db="EMBL/GenBank/DDBJ databases">
        <title>Draft genomic sequence of Geomonas sp. Red330.</title>
        <authorList>
            <person name="Itoh H."/>
            <person name="Zhenxing X."/>
            <person name="Ushijima N."/>
            <person name="Masuda Y."/>
            <person name="Shiratori Y."/>
            <person name="Senoo K."/>
        </authorList>
    </citation>
    <scope>NUCLEOTIDE SEQUENCE [LARGE SCALE GENOMIC DNA]</scope>
    <source>
        <strain evidence="4">Red330</strain>
    </source>
</reference>
<gene>
    <name evidence="3" type="primary">yacG</name>
    <name evidence="3" type="ORF">GMST_01310</name>
</gene>